<dbReference type="GO" id="GO:0051400">
    <property type="term" value="F:BH domain binding"/>
    <property type="evidence" value="ECO:0007669"/>
    <property type="project" value="TreeGrafter"/>
</dbReference>
<protein>
    <submittedName>
        <fullName evidence="4">ORF64</fullName>
    </submittedName>
</protein>
<feature type="transmembrane region" description="Helical" evidence="2">
    <location>
        <begin position="162"/>
        <end position="185"/>
    </location>
</feature>
<dbReference type="SMART" id="SM00337">
    <property type="entry name" value="BCL"/>
    <property type="match status" value="1"/>
</dbReference>
<evidence type="ECO:0000313" key="5">
    <source>
        <dbReference type="Proteomes" id="UP000202809"/>
    </source>
</evidence>
<comment type="similarity">
    <text evidence="1">Belongs to the Bcl-2 family.</text>
</comment>
<evidence type="ECO:0000256" key="1">
    <source>
        <dbReference type="ARBA" id="ARBA00009458"/>
    </source>
</evidence>
<dbReference type="EMBL" id="AF319782">
    <property type="protein sequence ID" value="AAN64285.1"/>
    <property type="molecule type" value="Genomic_DNA"/>
</dbReference>
<feature type="domain" description="Bcl-2 Bcl-2 homology region 1-3" evidence="3">
    <location>
        <begin position="47"/>
        <end position="143"/>
    </location>
</feature>
<dbReference type="RefSeq" id="NP_733918.1">
    <property type="nucleotide sequence ID" value="NC_004367.1"/>
</dbReference>
<evidence type="ECO:0000259" key="3">
    <source>
        <dbReference type="SMART" id="SM00337"/>
    </source>
</evidence>
<dbReference type="PROSITE" id="PS50062">
    <property type="entry name" value="BCL2_FAMILY"/>
    <property type="match status" value="1"/>
</dbReference>
<dbReference type="InterPro" id="IPR046371">
    <property type="entry name" value="Bcl-2_BH1-3"/>
</dbReference>
<evidence type="ECO:0000313" key="4">
    <source>
        <dbReference type="EMBL" id="AAN64285.1"/>
    </source>
</evidence>
<keyword evidence="2" id="KW-0812">Transmembrane</keyword>
<accession>Q8BEN2</accession>
<dbReference type="Proteomes" id="UP000202809">
    <property type="component" value="Segment"/>
</dbReference>
<organism evidence="4 5">
    <name type="scientific">callitrichine gammaherpesvirus 3</name>
    <name type="common">Marmoset lymphocryptovirus</name>
    <dbReference type="NCBI Taxonomy" id="106331"/>
    <lineage>
        <taxon>Viruses</taxon>
        <taxon>Duplodnaviria</taxon>
        <taxon>Heunggongvirae</taxon>
        <taxon>Peploviricota</taxon>
        <taxon>Herviviricetes</taxon>
        <taxon>Herpesvirales</taxon>
        <taxon>Orthoherpesviridae</taxon>
        <taxon>Gammaherpesvirinae</taxon>
        <taxon>Lymphocryptovirus</taxon>
        <taxon>Lymphocryptovirus callitrichinegamma3</taxon>
    </lineage>
</organism>
<dbReference type="GO" id="GO:0008053">
    <property type="term" value="P:mitochondrial fusion"/>
    <property type="evidence" value="ECO:0007669"/>
    <property type="project" value="TreeGrafter"/>
</dbReference>
<dbReference type="PANTHER" id="PTHR11256:SF56">
    <property type="entry name" value="BCL-2 BCL-2 HOMOLOGY REGION 1-3 DOMAIN-CONTAINING PROTEIN"/>
    <property type="match status" value="1"/>
</dbReference>
<sequence>MPYSARHVLLELLRYFGSGDNALMTSLRNDRPQHPRIAVPRDILDTLIAAIQEICRDQESTLSASFQSLQNDADVENFIWGVQEELFGDGCNWGRIVVWLAWCCFMCRCTRCCEDYNLVDAVFRGVLESTEGIDGWIHSHGGWDRFCDFLASRHVQQESEHILIRLSVFMMLTTAVAVCAVFGYLCKLA</sequence>
<reference evidence="4 5" key="2">
    <citation type="journal article" date="2002" name="J. Virol.">
        <title>Complete genomic sequence of an Epstein-Barr virus-related herpesvirus naturally infecting a new world primate: a defining point in the evolution of oncogenic lymphocryptoviruses.</title>
        <authorList>
            <person name="Rivailler P."/>
            <person name="Cho Y.G."/>
            <person name="Wang F."/>
        </authorList>
    </citation>
    <scope>NUCLEOTIDE SEQUENCE [LARGE SCALE GENOMIC DNA]</scope>
    <source>
        <strain evidence="4 5">CJ0149</strain>
    </source>
</reference>
<dbReference type="PRINTS" id="PR01862">
    <property type="entry name" value="BCL2FAMILY"/>
</dbReference>
<evidence type="ECO:0000256" key="2">
    <source>
        <dbReference type="SAM" id="Phobius"/>
    </source>
</evidence>
<dbReference type="KEGG" id="vg:955910"/>
<dbReference type="GeneID" id="955910"/>
<dbReference type="PANTHER" id="PTHR11256">
    <property type="entry name" value="BCL-2 RELATED"/>
    <property type="match status" value="1"/>
</dbReference>
<dbReference type="InterPro" id="IPR026298">
    <property type="entry name" value="Bcl-2_fam"/>
</dbReference>
<keyword evidence="2" id="KW-1133">Transmembrane helix</keyword>
<dbReference type="Gene3D" id="1.10.437.10">
    <property type="entry name" value="Blc2-like"/>
    <property type="match status" value="1"/>
</dbReference>
<dbReference type="PROSITE" id="PS01258">
    <property type="entry name" value="BH2"/>
    <property type="match status" value="1"/>
</dbReference>
<proteinExistence type="inferred from homology"/>
<dbReference type="GO" id="GO:0015267">
    <property type="term" value="F:channel activity"/>
    <property type="evidence" value="ECO:0007669"/>
    <property type="project" value="TreeGrafter"/>
</dbReference>
<keyword evidence="5" id="KW-1185">Reference proteome</keyword>
<dbReference type="InterPro" id="IPR020726">
    <property type="entry name" value="Bcl2_BH2_motif_CS"/>
</dbReference>
<keyword evidence="2" id="KW-0472">Membrane</keyword>
<name>Q8BEN2_9GAMA</name>
<dbReference type="SUPFAM" id="SSF56854">
    <property type="entry name" value="Bcl-2 inhibitors of programmed cell death"/>
    <property type="match status" value="1"/>
</dbReference>
<reference evidence="4 5" key="1">
    <citation type="journal article" date="2001" name="Proc. Natl. Acad. Sci. U.S.A.">
        <title>An Epstein-Barr-related herpesvirus from marmoset lymphomas.</title>
        <authorList>
            <person name="Cho Y."/>
            <person name="Ramer J."/>
            <person name="Rivailler P."/>
            <person name="Quink C."/>
            <person name="Garber R.L."/>
            <person name="Beier D.R."/>
            <person name="Wang F."/>
        </authorList>
    </citation>
    <scope>NUCLEOTIDE SEQUENCE [LARGE SCALE GENOMIC DNA]</scope>
    <source>
        <strain evidence="4 5">CJ0149</strain>
    </source>
</reference>
<dbReference type="Pfam" id="PF00452">
    <property type="entry name" value="Bcl-2"/>
    <property type="match status" value="1"/>
</dbReference>
<dbReference type="InterPro" id="IPR002475">
    <property type="entry name" value="Bcl2-like"/>
</dbReference>
<dbReference type="InterPro" id="IPR036834">
    <property type="entry name" value="Bcl-2-like_sf"/>
</dbReference>